<dbReference type="Proteomes" id="UP001295423">
    <property type="component" value="Unassembled WGS sequence"/>
</dbReference>
<dbReference type="PRINTS" id="PR00799">
    <property type="entry name" value="TRANSAMINASE"/>
</dbReference>
<evidence type="ECO:0000256" key="2">
    <source>
        <dbReference type="ARBA" id="ARBA00007441"/>
    </source>
</evidence>
<dbReference type="CDD" id="cd00609">
    <property type="entry name" value="AAT_like"/>
    <property type="match status" value="1"/>
</dbReference>
<evidence type="ECO:0000259" key="9">
    <source>
        <dbReference type="Pfam" id="PF00155"/>
    </source>
</evidence>
<dbReference type="InterPro" id="IPR015421">
    <property type="entry name" value="PyrdxlP-dep_Trfase_major"/>
</dbReference>
<evidence type="ECO:0000256" key="5">
    <source>
        <dbReference type="ARBA" id="ARBA00022679"/>
    </source>
</evidence>
<dbReference type="InterPro" id="IPR015424">
    <property type="entry name" value="PyrdxlP-dep_Trfase"/>
</dbReference>
<dbReference type="InterPro" id="IPR000796">
    <property type="entry name" value="Asp_trans"/>
</dbReference>
<dbReference type="FunFam" id="3.90.1150.10:FF:000001">
    <property type="entry name" value="Aspartate aminotransferase"/>
    <property type="match status" value="1"/>
</dbReference>
<feature type="domain" description="Aminotransferase class I/classII large" evidence="9">
    <location>
        <begin position="55"/>
        <end position="419"/>
    </location>
</feature>
<evidence type="ECO:0000313" key="10">
    <source>
        <dbReference type="EMBL" id="CAJ1969112.1"/>
    </source>
</evidence>
<dbReference type="Gene3D" id="3.40.640.10">
    <property type="entry name" value="Type I PLP-dependent aspartate aminotransferase-like (Major domain)"/>
    <property type="match status" value="1"/>
</dbReference>
<dbReference type="GO" id="GO:0006520">
    <property type="term" value="P:amino acid metabolic process"/>
    <property type="evidence" value="ECO:0007669"/>
    <property type="project" value="InterPro"/>
</dbReference>
<reference evidence="10" key="1">
    <citation type="submission" date="2023-08" db="EMBL/GenBank/DDBJ databases">
        <authorList>
            <person name="Audoor S."/>
            <person name="Bilcke G."/>
        </authorList>
    </citation>
    <scope>NUCLEOTIDE SEQUENCE</scope>
</reference>
<protein>
    <recommendedName>
        <fullName evidence="8">Aspartate aminotransferase</fullName>
        <ecNumber evidence="8">2.6.1.1</ecNumber>
    </recommendedName>
</protein>
<evidence type="ECO:0000256" key="7">
    <source>
        <dbReference type="ARBA" id="ARBA00049185"/>
    </source>
</evidence>
<dbReference type="PANTHER" id="PTHR11879:SF22">
    <property type="entry name" value="ASPARTATE AMINOTRANSFERASE, MITOCHONDRIAL"/>
    <property type="match status" value="1"/>
</dbReference>
<evidence type="ECO:0000256" key="4">
    <source>
        <dbReference type="ARBA" id="ARBA00022576"/>
    </source>
</evidence>
<dbReference type="NCBIfam" id="NF006719">
    <property type="entry name" value="PRK09257.1"/>
    <property type="match status" value="1"/>
</dbReference>
<dbReference type="Gene3D" id="3.90.1150.10">
    <property type="entry name" value="Aspartate Aminotransferase, domain 1"/>
    <property type="match status" value="1"/>
</dbReference>
<keyword evidence="5 8" id="KW-0808">Transferase</keyword>
<dbReference type="SUPFAM" id="SSF53383">
    <property type="entry name" value="PLP-dependent transferases"/>
    <property type="match status" value="1"/>
</dbReference>
<proteinExistence type="inferred from homology"/>
<evidence type="ECO:0000313" key="11">
    <source>
        <dbReference type="Proteomes" id="UP001295423"/>
    </source>
</evidence>
<name>A0AAD2GBJ6_9STRA</name>
<dbReference type="InterPro" id="IPR004838">
    <property type="entry name" value="NHTrfase_class1_PyrdxlP-BS"/>
</dbReference>
<dbReference type="EC" id="2.6.1.1" evidence="8"/>
<dbReference type="GO" id="GO:0005739">
    <property type="term" value="C:mitochondrion"/>
    <property type="evidence" value="ECO:0007669"/>
    <property type="project" value="TreeGrafter"/>
</dbReference>
<dbReference type="GO" id="GO:0030170">
    <property type="term" value="F:pyridoxal phosphate binding"/>
    <property type="evidence" value="ECO:0007669"/>
    <property type="project" value="InterPro"/>
</dbReference>
<evidence type="ECO:0000256" key="1">
    <source>
        <dbReference type="ARBA" id="ARBA00001933"/>
    </source>
</evidence>
<dbReference type="EMBL" id="CAKOGP040002424">
    <property type="protein sequence ID" value="CAJ1969112.1"/>
    <property type="molecule type" value="Genomic_DNA"/>
</dbReference>
<comment type="cofactor">
    <cofactor evidence="1">
        <name>pyridoxal 5'-phosphate</name>
        <dbReference type="ChEBI" id="CHEBI:597326"/>
    </cofactor>
</comment>
<comment type="catalytic activity">
    <reaction evidence="7 8">
        <text>L-aspartate + 2-oxoglutarate = oxaloacetate + L-glutamate</text>
        <dbReference type="Rhea" id="RHEA:21824"/>
        <dbReference type="ChEBI" id="CHEBI:16452"/>
        <dbReference type="ChEBI" id="CHEBI:16810"/>
        <dbReference type="ChEBI" id="CHEBI:29985"/>
        <dbReference type="ChEBI" id="CHEBI:29991"/>
        <dbReference type="EC" id="2.6.1.1"/>
    </reaction>
</comment>
<evidence type="ECO:0000256" key="3">
    <source>
        <dbReference type="ARBA" id="ARBA00011738"/>
    </source>
</evidence>
<evidence type="ECO:0000256" key="8">
    <source>
        <dbReference type="RuleBase" id="RU000480"/>
    </source>
</evidence>
<dbReference type="PANTHER" id="PTHR11879">
    <property type="entry name" value="ASPARTATE AMINOTRANSFERASE"/>
    <property type="match status" value="1"/>
</dbReference>
<dbReference type="InterPro" id="IPR015422">
    <property type="entry name" value="PyrdxlP-dep_Trfase_small"/>
</dbReference>
<comment type="miscellaneous">
    <text evidence="8">In eukaryotes there are cytoplasmic, mitochondrial and chloroplastic isozymes.</text>
</comment>
<keyword evidence="11" id="KW-1185">Reference proteome</keyword>
<evidence type="ECO:0000256" key="6">
    <source>
        <dbReference type="ARBA" id="ARBA00022898"/>
    </source>
</evidence>
<dbReference type="Pfam" id="PF00155">
    <property type="entry name" value="Aminotran_1_2"/>
    <property type="match status" value="1"/>
</dbReference>
<dbReference type="PROSITE" id="PS00105">
    <property type="entry name" value="AA_TRANSFER_CLASS_1"/>
    <property type="match status" value="1"/>
</dbReference>
<dbReference type="FunFam" id="3.40.640.10:FF:000015">
    <property type="entry name" value="Aspartate aminotransferase"/>
    <property type="match status" value="1"/>
</dbReference>
<keyword evidence="4 8" id="KW-0032">Aminotransferase</keyword>
<comment type="caution">
    <text evidence="10">The sequence shown here is derived from an EMBL/GenBank/DDBJ whole genome shotgun (WGS) entry which is preliminary data.</text>
</comment>
<accession>A0AAD2GBJ6</accession>
<gene>
    <name evidence="10" type="ORF">CYCCA115_LOCUS23542</name>
</gene>
<comment type="similarity">
    <text evidence="2">Belongs to the class-I pyridoxal-phosphate-dependent aminotransferase family.</text>
</comment>
<keyword evidence="6" id="KW-0663">Pyridoxal phosphate</keyword>
<dbReference type="InterPro" id="IPR004839">
    <property type="entry name" value="Aminotransferase_I/II_large"/>
</dbReference>
<dbReference type="GO" id="GO:0004069">
    <property type="term" value="F:L-aspartate:2-oxoglutarate aminotransferase activity"/>
    <property type="evidence" value="ECO:0007669"/>
    <property type="project" value="UniProtKB-EC"/>
</dbReference>
<dbReference type="AlphaFoldDB" id="A0AAD2GBJ6"/>
<comment type="subunit">
    <text evidence="3 8">Homodimer.</text>
</comment>
<organism evidence="10 11">
    <name type="scientific">Cylindrotheca closterium</name>
    <dbReference type="NCBI Taxonomy" id="2856"/>
    <lineage>
        <taxon>Eukaryota</taxon>
        <taxon>Sar</taxon>
        <taxon>Stramenopiles</taxon>
        <taxon>Ochrophyta</taxon>
        <taxon>Bacillariophyta</taxon>
        <taxon>Bacillariophyceae</taxon>
        <taxon>Bacillariophycidae</taxon>
        <taxon>Bacillariales</taxon>
        <taxon>Bacillariaceae</taxon>
        <taxon>Cylindrotheca</taxon>
    </lineage>
</organism>
<sequence>MAMNALSRCSNQLRRLPLTRLRQMSTSPWSFFEMAPLDPIIGLNEQFQKDDYPSKVIVGVGAYRDEKGKPFVLPSVRKAEKILAEGGLDMEYAGIAGEPRFVDLALEFAYGEDSAALKEGRIQGVQALSGTGGLRVFGEMMKKHGSTTLYLPNPSWGNHKNIFTNSGLEVKNYRYYDADNSSLDFEGMVHDIKSMPAGSIVLLHACAHNPTGMDPTLEQWKELSSVIKEQDLVTFFDCAYQGFASGDASKDAAAIRMFVEDGHLISMVQSFSKNFGLYGQRVGALSVVGRDAEEAKKVVSQMKTVIRPMYSNPPRHGARLVTTILEDPQLTAEFREECKGMADRINTMRGALKDSLESAGSTRDWSHITDQIGMFAYSGLSNEQVLEMRAKHHVYCTGDGRISMAGVTSDNVDYIANAIHDVAK</sequence>